<dbReference type="PANTHER" id="PTHR43441">
    <property type="entry name" value="RIBOSOMAL-PROTEIN-SERINE ACETYLTRANSFERASE"/>
    <property type="match status" value="1"/>
</dbReference>
<sequence>MEDCVLTDGKVWLSRPTEADIDSIVEACQEPSIGAWTTVPVPYGRADAEYFLTEIVAPGWARDSPTWALRPAEDGPVRGMIGFGPSRPADPTAAEIGFWLSPALRGRGAMTRALLLACAYAFRPEGPALQRIEWRAFVGNHASAAVARRAGFHYEGTLRLGALHQGTRRDSWIAARLATDPPTPAEDWPPGI</sequence>
<dbReference type="KEGG" id="ntp:CRH09_04070"/>
<dbReference type="InterPro" id="IPR000182">
    <property type="entry name" value="GNAT_dom"/>
</dbReference>
<organism evidence="2 3">
    <name type="scientific">Nocardia terpenica</name>
    <dbReference type="NCBI Taxonomy" id="455432"/>
    <lineage>
        <taxon>Bacteria</taxon>
        <taxon>Bacillati</taxon>
        <taxon>Actinomycetota</taxon>
        <taxon>Actinomycetes</taxon>
        <taxon>Mycobacteriales</taxon>
        <taxon>Nocardiaceae</taxon>
        <taxon>Nocardia</taxon>
    </lineage>
</organism>
<feature type="domain" description="N-acetyltransferase" evidence="1">
    <location>
        <begin position="11"/>
        <end position="179"/>
    </location>
</feature>
<gene>
    <name evidence="2" type="ORF">CRH09_04070</name>
</gene>
<dbReference type="EMBL" id="CP023778">
    <property type="protein sequence ID" value="ATL65504.1"/>
    <property type="molecule type" value="Genomic_DNA"/>
</dbReference>
<dbReference type="AlphaFoldDB" id="A0A291REF2"/>
<dbReference type="PROSITE" id="PS51186">
    <property type="entry name" value="GNAT"/>
    <property type="match status" value="1"/>
</dbReference>
<proteinExistence type="predicted"/>
<evidence type="ECO:0000259" key="1">
    <source>
        <dbReference type="PROSITE" id="PS51186"/>
    </source>
</evidence>
<name>A0A291REF2_9NOCA</name>
<accession>A0A291REF2</accession>
<evidence type="ECO:0000313" key="2">
    <source>
        <dbReference type="EMBL" id="ATL65504.1"/>
    </source>
</evidence>
<dbReference type="SUPFAM" id="SSF55729">
    <property type="entry name" value="Acyl-CoA N-acyltransferases (Nat)"/>
    <property type="match status" value="1"/>
</dbReference>
<dbReference type="PANTHER" id="PTHR43441:SF10">
    <property type="entry name" value="ACETYLTRANSFERASE"/>
    <property type="match status" value="1"/>
</dbReference>
<reference evidence="2 3" key="1">
    <citation type="submission" date="2017-10" db="EMBL/GenBank/DDBJ databases">
        <title>Comparative genomics between pathogenic Norcardia.</title>
        <authorList>
            <person name="Zeng L."/>
        </authorList>
    </citation>
    <scope>NUCLEOTIDE SEQUENCE [LARGE SCALE GENOMIC DNA]</scope>
    <source>
        <strain evidence="2 3">NC_YFY_NT001</strain>
    </source>
</reference>
<protein>
    <submittedName>
        <fullName evidence="2">GNAT family N-acetyltransferase</fullName>
    </submittedName>
</protein>
<dbReference type="Proteomes" id="UP000221961">
    <property type="component" value="Chromosome"/>
</dbReference>
<dbReference type="GO" id="GO:0008999">
    <property type="term" value="F:protein-N-terminal-alanine acetyltransferase activity"/>
    <property type="evidence" value="ECO:0007669"/>
    <property type="project" value="TreeGrafter"/>
</dbReference>
<evidence type="ECO:0000313" key="3">
    <source>
        <dbReference type="Proteomes" id="UP000221961"/>
    </source>
</evidence>
<dbReference type="GO" id="GO:1990189">
    <property type="term" value="F:protein N-terminal-serine acetyltransferase activity"/>
    <property type="evidence" value="ECO:0007669"/>
    <property type="project" value="TreeGrafter"/>
</dbReference>
<dbReference type="InterPro" id="IPR016181">
    <property type="entry name" value="Acyl_CoA_acyltransferase"/>
</dbReference>
<dbReference type="GO" id="GO:0005737">
    <property type="term" value="C:cytoplasm"/>
    <property type="evidence" value="ECO:0007669"/>
    <property type="project" value="TreeGrafter"/>
</dbReference>
<dbReference type="Pfam" id="PF13302">
    <property type="entry name" value="Acetyltransf_3"/>
    <property type="match status" value="1"/>
</dbReference>
<keyword evidence="2" id="KW-0808">Transferase</keyword>
<dbReference type="Gene3D" id="3.40.630.30">
    <property type="match status" value="1"/>
</dbReference>
<dbReference type="InterPro" id="IPR051908">
    <property type="entry name" value="Ribosomal_N-acetyltransferase"/>
</dbReference>